<organism evidence="3">
    <name type="scientific">Amphora coffeiformis</name>
    <dbReference type="NCBI Taxonomy" id="265554"/>
    <lineage>
        <taxon>Eukaryota</taxon>
        <taxon>Sar</taxon>
        <taxon>Stramenopiles</taxon>
        <taxon>Ochrophyta</taxon>
        <taxon>Bacillariophyta</taxon>
        <taxon>Bacillariophyceae</taxon>
        <taxon>Bacillariophycidae</taxon>
        <taxon>Thalassiophysales</taxon>
        <taxon>Catenulaceae</taxon>
        <taxon>Amphora</taxon>
    </lineage>
</organism>
<name>A0A7S3P251_9STRA</name>
<dbReference type="PROSITE" id="PS00018">
    <property type="entry name" value="EF_HAND_1"/>
    <property type="match status" value="1"/>
</dbReference>
<feature type="repeat" description="ANK" evidence="1">
    <location>
        <begin position="172"/>
        <end position="204"/>
    </location>
</feature>
<protein>
    <submittedName>
        <fullName evidence="3">Uncharacterized protein</fullName>
    </submittedName>
</protein>
<dbReference type="SMART" id="SM00248">
    <property type="entry name" value="ANK"/>
    <property type="match status" value="2"/>
</dbReference>
<accession>A0A7S3P251</accession>
<reference evidence="3" key="1">
    <citation type="submission" date="2021-01" db="EMBL/GenBank/DDBJ databases">
        <authorList>
            <person name="Corre E."/>
            <person name="Pelletier E."/>
            <person name="Niang G."/>
            <person name="Scheremetjew M."/>
            <person name="Finn R."/>
            <person name="Kale V."/>
            <person name="Holt S."/>
            <person name="Cochrane G."/>
            <person name="Meng A."/>
            <person name="Brown T."/>
            <person name="Cohen L."/>
        </authorList>
    </citation>
    <scope>NUCLEOTIDE SEQUENCE</scope>
    <source>
        <strain evidence="3">CCMP127</strain>
    </source>
</reference>
<feature type="region of interest" description="Disordered" evidence="2">
    <location>
        <begin position="334"/>
        <end position="420"/>
    </location>
</feature>
<dbReference type="Pfam" id="PF12796">
    <property type="entry name" value="Ank_2"/>
    <property type="match status" value="1"/>
</dbReference>
<dbReference type="PROSITE" id="PS50088">
    <property type="entry name" value="ANK_REPEAT"/>
    <property type="match status" value="1"/>
</dbReference>
<dbReference type="Gene3D" id="1.25.40.20">
    <property type="entry name" value="Ankyrin repeat-containing domain"/>
    <property type="match status" value="1"/>
</dbReference>
<dbReference type="SUPFAM" id="SSF48403">
    <property type="entry name" value="Ankyrin repeat"/>
    <property type="match status" value="1"/>
</dbReference>
<dbReference type="PROSITE" id="PS50297">
    <property type="entry name" value="ANK_REP_REGION"/>
    <property type="match status" value="1"/>
</dbReference>
<feature type="compositionally biased region" description="Acidic residues" evidence="2">
    <location>
        <begin position="387"/>
        <end position="411"/>
    </location>
</feature>
<evidence type="ECO:0000256" key="1">
    <source>
        <dbReference type="PROSITE-ProRule" id="PRU00023"/>
    </source>
</evidence>
<dbReference type="InterPro" id="IPR018247">
    <property type="entry name" value="EF_Hand_1_Ca_BS"/>
</dbReference>
<proteinExistence type="predicted"/>
<feature type="compositionally biased region" description="Acidic residues" evidence="2">
    <location>
        <begin position="336"/>
        <end position="371"/>
    </location>
</feature>
<sequence length="436" mass="48710">MMGGGRIPAALQAIFMASNRGEEVHEAPKEADKVYAAPGGKPNARIPFSLQAVFMASNQGQEVHVPPADRTAVKVYRRIWRPRQRTQVSPWACLPPSYTDTNPQDFLDERLEERGYLPLSFDAKETAYYNKPTKHQLASYGQRMIDAVKGYDVVNYKRMISAGLSANACNAHGESLLHMVCRRGNMPLFQILLDAGVDLQQTDDYGRTPMHDCCWSASPSFEIARTLLKKDSTFLFLQDVRGALPLSYVTKSNWGGWNKFLEHVLDEFFPEDKTNKDAIPELCLRNPNSRPVQDPKHCIPASLANMVATGTMHPYEVMLAMTASDDDVTEVSTLFDSDEDDSDSDDSIDDEEVEEDAEEEGEDGDNEDEVETNFVESECEAMNNTDTDGDLTDGGEYTDTDGEYTTDDGGDDTSSSYDDIDVDDIVNYVESLRFER</sequence>
<dbReference type="InterPro" id="IPR036770">
    <property type="entry name" value="Ankyrin_rpt-contain_sf"/>
</dbReference>
<gene>
    <name evidence="3" type="ORF">ACOF00016_LOCUS4973</name>
</gene>
<evidence type="ECO:0000256" key="2">
    <source>
        <dbReference type="SAM" id="MobiDB-lite"/>
    </source>
</evidence>
<dbReference type="InterPro" id="IPR002110">
    <property type="entry name" value="Ankyrin_rpt"/>
</dbReference>
<evidence type="ECO:0000313" key="3">
    <source>
        <dbReference type="EMBL" id="CAE0407146.1"/>
    </source>
</evidence>
<dbReference type="AlphaFoldDB" id="A0A7S3P251"/>
<dbReference type="EMBL" id="HBIM01005850">
    <property type="protein sequence ID" value="CAE0407146.1"/>
    <property type="molecule type" value="Transcribed_RNA"/>
</dbReference>
<keyword evidence="1" id="KW-0040">ANK repeat</keyword>